<keyword evidence="6" id="KW-1133">Transmembrane helix</keyword>
<dbReference type="Pfam" id="PF06839">
    <property type="entry name" value="Zn_ribbon_GRF"/>
    <property type="match status" value="2"/>
</dbReference>
<feature type="transmembrane region" description="Helical" evidence="6">
    <location>
        <begin position="223"/>
        <end position="244"/>
    </location>
</feature>
<dbReference type="AlphaFoldDB" id="A0A0L9U8G9"/>
<keyword evidence="3" id="KW-0862">Zinc</keyword>
<keyword evidence="6" id="KW-0812">Transmembrane</keyword>
<keyword evidence="6" id="KW-0472">Membrane</keyword>
<feature type="region of interest" description="Disordered" evidence="5">
    <location>
        <begin position="1"/>
        <end position="30"/>
    </location>
</feature>
<evidence type="ECO:0000256" key="2">
    <source>
        <dbReference type="ARBA" id="ARBA00022771"/>
    </source>
</evidence>
<evidence type="ECO:0000256" key="4">
    <source>
        <dbReference type="PROSITE-ProRule" id="PRU01343"/>
    </source>
</evidence>
<evidence type="ECO:0000256" key="1">
    <source>
        <dbReference type="ARBA" id="ARBA00022723"/>
    </source>
</evidence>
<evidence type="ECO:0000313" key="9">
    <source>
        <dbReference type="Proteomes" id="UP000053144"/>
    </source>
</evidence>
<name>A0A0L9U8G9_PHAAN</name>
<feature type="region of interest" description="Disordered" evidence="5">
    <location>
        <begin position="103"/>
        <end position="128"/>
    </location>
</feature>
<dbReference type="PANTHER" id="PTHR33248">
    <property type="entry name" value="ZINC ION-BINDING PROTEIN"/>
    <property type="match status" value="1"/>
</dbReference>
<feature type="compositionally biased region" description="Low complexity" evidence="5">
    <location>
        <begin position="113"/>
        <end position="126"/>
    </location>
</feature>
<sequence>MKGESGGNGWTRRSIGSSKSQSCGSSSRLPSKLCGCGETLLVLKATTVKNKGRLFYRCRNWASNSSCNYFEWHDEGVSKIEGSFERKRKLMKGLLSCSEMKGESGGNGWTRRSIGSSKSQSCGSSSRLPSKLCGCGETLLVLKATTVKNKGRLFYRCRNWASNSSCNYFEWHDEGVSKIEGSFERKREELQMCLENEKLVLDLRKKNDKLKRKLEEEKKVGKMMLLLFVLSWALTIFFCIMFLLKMNCN</sequence>
<gene>
    <name evidence="8" type="ORF">LR48_Vigan03g215100</name>
</gene>
<evidence type="ECO:0000259" key="7">
    <source>
        <dbReference type="PROSITE" id="PS51999"/>
    </source>
</evidence>
<protein>
    <recommendedName>
        <fullName evidence="7">GRF-type domain-containing protein</fullName>
    </recommendedName>
</protein>
<evidence type="ECO:0000256" key="6">
    <source>
        <dbReference type="SAM" id="Phobius"/>
    </source>
</evidence>
<proteinExistence type="predicted"/>
<reference evidence="9" key="1">
    <citation type="journal article" date="2015" name="Proc. Natl. Acad. Sci. U.S.A.">
        <title>Genome sequencing of adzuki bean (Vigna angularis) provides insight into high starch and low fat accumulation and domestication.</title>
        <authorList>
            <person name="Yang K."/>
            <person name="Tian Z."/>
            <person name="Chen C."/>
            <person name="Luo L."/>
            <person name="Zhao B."/>
            <person name="Wang Z."/>
            <person name="Yu L."/>
            <person name="Li Y."/>
            <person name="Sun Y."/>
            <person name="Li W."/>
            <person name="Chen Y."/>
            <person name="Li Y."/>
            <person name="Zhang Y."/>
            <person name="Ai D."/>
            <person name="Zhao J."/>
            <person name="Shang C."/>
            <person name="Ma Y."/>
            <person name="Wu B."/>
            <person name="Wang M."/>
            <person name="Gao L."/>
            <person name="Sun D."/>
            <person name="Zhang P."/>
            <person name="Guo F."/>
            <person name="Wang W."/>
            <person name="Li Y."/>
            <person name="Wang J."/>
            <person name="Varshney R.K."/>
            <person name="Wang J."/>
            <person name="Ling H.Q."/>
            <person name="Wan P."/>
        </authorList>
    </citation>
    <scope>NUCLEOTIDE SEQUENCE</scope>
    <source>
        <strain evidence="9">cv. Jingnong 6</strain>
    </source>
</reference>
<evidence type="ECO:0000256" key="5">
    <source>
        <dbReference type="SAM" id="MobiDB-lite"/>
    </source>
</evidence>
<dbReference type="PROSITE" id="PS51999">
    <property type="entry name" value="ZF_GRF"/>
    <property type="match status" value="2"/>
</dbReference>
<organism evidence="8 9">
    <name type="scientific">Phaseolus angularis</name>
    <name type="common">Azuki bean</name>
    <name type="synonym">Vigna angularis</name>
    <dbReference type="NCBI Taxonomy" id="3914"/>
    <lineage>
        <taxon>Eukaryota</taxon>
        <taxon>Viridiplantae</taxon>
        <taxon>Streptophyta</taxon>
        <taxon>Embryophyta</taxon>
        <taxon>Tracheophyta</taxon>
        <taxon>Spermatophyta</taxon>
        <taxon>Magnoliopsida</taxon>
        <taxon>eudicotyledons</taxon>
        <taxon>Gunneridae</taxon>
        <taxon>Pentapetalae</taxon>
        <taxon>rosids</taxon>
        <taxon>fabids</taxon>
        <taxon>Fabales</taxon>
        <taxon>Fabaceae</taxon>
        <taxon>Papilionoideae</taxon>
        <taxon>50 kb inversion clade</taxon>
        <taxon>NPAAA clade</taxon>
        <taxon>indigoferoid/millettioid clade</taxon>
        <taxon>Phaseoleae</taxon>
        <taxon>Vigna</taxon>
    </lineage>
</organism>
<dbReference type="InterPro" id="IPR010666">
    <property type="entry name" value="Znf_GRF"/>
</dbReference>
<dbReference type="Proteomes" id="UP000053144">
    <property type="component" value="Chromosome 3"/>
</dbReference>
<keyword evidence="2 4" id="KW-0863">Zinc-finger</keyword>
<accession>A0A0L9U8G9</accession>
<dbReference type="EMBL" id="CM003373">
    <property type="protein sequence ID" value="KOM38769.1"/>
    <property type="molecule type" value="Genomic_DNA"/>
</dbReference>
<evidence type="ECO:0000313" key="8">
    <source>
        <dbReference type="EMBL" id="KOM38769.1"/>
    </source>
</evidence>
<feature type="domain" description="GRF-type" evidence="7">
    <location>
        <begin position="133"/>
        <end position="175"/>
    </location>
</feature>
<dbReference type="Gramene" id="KOM38769">
    <property type="protein sequence ID" value="KOM38769"/>
    <property type="gene ID" value="LR48_Vigan03g215100"/>
</dbReference>
<feature type="domain" description="GRF-type" evidence="7">
    <location>
        <begin position="34"/>
        <end position="76"/>
    </location>
</feature>
<keyword evidence="1" id="KW-0479">Metal-binding</keyword>
<dbReference type="STRING" id="3914.A0A0L9U8G9"/>
<feature type="compositionally biased region" description="Low complexity" evidence="5">
    <location>
        <begin position="14"/>
        <end position="27"/>
    </location>
</feature>
<evidence type="ECO:0000256" key="3">
    <source>
        <dbReference type="ARBA" id="ARBA00022833"/>
    </source>
</evidence>
<dbReference type="GO" id="GO:0008270">
    <property type="term" value="F:zinc ion binding"/>
    <property type="evidence" value="ECO:0007669"/>
    <property type="project" value="UniProtKB-KW"/>
</dbReference>